<dbReference type="STRING" id="428990.SAMN06295987_10161"/>
<keyword evidence="6" id="KW-1185">Reference proteome</keyword>
<dbReference type="GO" id="GO:0003677">
    <property type="term" value="F:DNA binding"/>
    <property type="evidence" value="ECO:0007669"/>
    <property type="project" value="UniProtKB-KW"/>
</dbReference>
<evidence type="ECO:0000313" key="6">
    <source>
        <dbReference type="Proteomes" id="UP000190989"/>
    </source>
</evidence>
<feature type="domain" description="HTH marR-type" evidence="4">
    <location>
        <begin position="10"/>
        <end position="146"/>
    </location>
</feature>
<evidence type="ECO:0000259" key="4">
    <source>
        <dbReference type="PROSITE" id="PS50995"/>
    </source>
</evidence>
<dbReference type="AlphaFoldDB" id="A0A1U6GRG1"/>
<proteinExistence type="predicted"/>
<dbReference type="PROSITE" id="PS50995">
    <property type="entry name" value="HTH_MARR_2"/>
    <property type="match status" value="1"/>
</dbReference>
<evidence type="ECO:0000313" key="5">
    <source>
        <dbReference type="EMBL" id="SLJ86074.1"/>
    </source>
</evidence>
<dbReference type="SUPFAM" id="SSF46785">
    <property type="entry name" value="Winged helix' DNA-binding domain"/>
    <property type="match status" value="1"/>
</dbReference>
<dbReference type="SMART" id="SM00347">
    <property type="entry name" value="HTH_MARR"/>
    <property type="match status" value="1"/>
</dbReference>
<reference evidence="6" key="1">
    <citation type="submission" date="2017-02" db="EMBL/GenBank/DDBJ databases">
        <authorList>
            <person name="Varghese N."/>
            <person name="Submissions S."/>
        </authorList>
    </citation>
    <scope>NUCLEOTIDE SEQUENCE [LARGE SCALE GENOMIC DNA]</scope>
    <source>
        <strain evidence="6">SM117</strain>
    </source>
</reference>
<dbReference type="InterPro" id="IPR036390">
    <property type="entry name" value="WH_DNA-bd_sf"/>
</dbReference>
<dbReference type="InterPro" id="IPR036388">
    <property type="entry name" value="WH-like_DNA-bd_sf"/>
</dbReference>
<dbReference type="PRINTS" id="PR00598">
    <property type="entry name" value="HTHMARR"/>
</dbReference>
<gene>
    <name evidence="5" type="ORF">SAMN06295987_10161</name>
</gene>
<evidence type="ECO:0000256" key="3">
    <source>
        <dbReference type="ARBA" id="ARBA00023163"/>
    </source>
</evidence>
<dbReference type="Proteomes" id="UP000190989">
    <property type="component" value="Unassembled WGS sequence"/>
</dbReference>
<evidence type="ECO:0000256" key="1">
    <source>
        <dbReference type="ARBA" id="ARBA00023015"/>
    </source>
</evidence>
<organism evidence="5 6">
    <name type="scientific">Novosphingobium mathurense</name>
    <dbReference type="NCBI Taxonomy" id="428990"/>
    <lineage>
        <taxon>Bacteria</taxon>
        <taxon>Pseudomonadati</taxon>
        <taxon>Pseudomonadota</taxon>
        <taxon>Alphaproteobacteria</taxon>
        <taxon>Sphingomonadales</taxon>
        <taxon>Sphingomonadaceae</taxon>
        <taxon>Novosphingobium</taxon>
    </lineage>
</organism>
<name>A0A1U6GRG1_9SPHN</name>
<dbReference type="PROSITE" id="PS01117">
    <property type="entry name" value="HTH_MARR_1"/>
    <property type="match status" value="1"/>
</dbReference>
<dbReference type="InterPro" id="IPR023187">
    <property type="entry name" value="Tscrpt_reg_MarR-type_CS"/>
</dbReference>
<dbReference type="RefSeq" id="WP_176167921.1">
    <property type="nucleotide sequence ID" value="NZ_FVZE01000001.1"/>
</dbReference>
<dbReference type="EMBL" id="FVZE01000001">
    <property type="protein sequence ID" value="SLJ86074.1"/>
    <property type="molecule type" value="Genomic_DNA"/>
</dbReference>
<dbReference type="Gene3D" id="1.10.10.10">
    <property type="entry name" value="Winged helix-like DNA-binding domain superfamily/Winged helix DNA-binding domain"/>
    <property type="match status" value="1"/>
</dbReference>
<dbReference type="InterPro" id="IPR000835">
    <property type="entry name" value="HTH_MarR-typ"/>
</dbReference>
<keyword evidence="2" id="KW-0238">DNA-binding</keyword>
<dbReference type="PANTHER" id="PTHR42756">
    <property type="entry name" value="TRANSCRIPTIONAL REGULATOR, MARR"/>
    <property type="match status" value="1"/>
</dbReference>
<dbReference type="PANTHER" id="PTHR42756:SF1">
    <property type="entry name" value="TRANSCRIPTIONAL REPRESSOR OF EMRAB OPERON"/>
    <property type="match status" value="1"/>
</dbReference>
<dbReference type="GO" id="GO:0003700">
    <property type="term" value="F:DNA-binding transcription factor activity"/>
    <property type="evidence" value="ECO:0007669"/>
    <property type="project" value="InterPro"/>
</dbReference>
<keyword evidence="1" id="KW-0805">Transcription regulation</keyword>
<protein>
    <submittedName>
        <fullName evidence="5">Transcriptional regulator</fullName>
    </submittedName>
</protein>
<accession>A0A1U6GRG1</accession>
<dbReference type="Pfam" id="PF12802">
    <property type="entry name" value="MarR_2"/>
    <property type="match status" value="1"/>
</dbReference>
<keyword evidence="3" id="KW-0804">Transcription</keyword>
<evidence type="ECO:0000256" key="2">
    <source>
        <dbReference type="ARBA" id="ARBA00023125"/>
    </source>
</evidence>
<sequence>MSKSTPPCTYEELERSLPYLVNRLAMLGQATQRRMLQKNNLNLVTLRTMSILQIEDGLTINEISARTFTEQSSISRAVDAMVIQGLVERRVPQHDQRRREVILTDKGRDQLFENWPTMDEYFTTLSEGIAEAERQVCRDVLNRMLANLIELNG</sequence>